<dbReference type="Proteomes" id="UP001221838">
    <property type="component" value="Unassembled WGS sequence"/>
</dbReference>
<name>A0ABT5DGV1_9BACT</name>
<keyword evidence="2" id="KW-1185">Reference proteome</keyword>
<organism evidence="1 2">
    <name type="scientific">Stigmatella ashevillensis</name>
    <dbReference type="NCBI Taxonomy" id="2995309"/>
    <lineage>
        <taxon>Bacteria</taxon>
        <taxon>Pseudomonadati</taxon>
        <taxon>Myxococcota</taxon>
        <taxon>Myxococcia</taxon>
        <taxon>Myxococcales</taxon>
        <taxon>Cystobacterineae</taxon>
        <taxon>Archangiaceae</taxon>
        <taxon>Stigmatella</taxon>
    </lineage>
</organism>
<proteinExistence type="predicted"/>
<comment type="caution">
    <text evidence="1">The sequence shown here is derived from an EMBL/GenBank/DDBJ whole genome shotgun (WGS) entry which is preliminary data.</text>
</comment>
<evidence type="ECO:0000313" key="1">
    <source>
        <dbReference type="EMBL" id="MDC0711993.1"/>
    </source>
</evidence>
<dbReference type="EMBL" id="JAQNDM010000002">
    <property type="protein sequence ID" value="MDC0711993.1"/>
    <property type="molecule type" value="Genomic_DNA"/>
</dbReference>
<reference evidence="1 2" key="1">
    <citation type="submission" date="2022-11" db="EMBL/GenBank/DDBJ databases">
        <title>Minimal conservation of predation-associated metabolite biosynthetic gene clusters underscores biosynthetic potential of Myxococcota including descriptions for ten novel species: Archangium lansinium sp. nov., Myxococcus landrumus sp. nov., Nannocystis bai.</title>
        <authorList>
            <person name="Ahearne A."/>
            <person name="Stevens C."/>
            <person name="Dowd S."/>
        </authorList>
    </citation>
    <scope>NUCLEOTIDE SEQUENCE [LARGE SCALE GENOMIC DNA]</scope>
    <source>
        <strain evidence="1 2">NCWAL01</strain>
    </source>
</reference>
<evidence type="ECO:0008006" key="3">
    <source>
        <dbReference type="Google" id="ProtNLM"/>
    </source>
</evidence>
<protein>
    <recommendedName>
        <fullName evidence="3">VOC domain-containing protein</fullName>
    </recommendedName>
</protein>
<gene>
    <name evidence="1" type="ORF">POL68_26230</name>
</gene>
<dbReference type="RefSeq" id="WP_272142023.1">
    <property type="nucleotide sequence ID" value="NZ_JAQNDM010000002.1"/>
</dbReference>
<evidence type="ECO:0000313" key="2">
    <source>
        <dbReference type="Proteomes" id="UP001221838"/>
    </source>
</evidence>
<accession>A0ABT5DGV1</accession>
<sequence length="161" mass="17453">MAEKPQTRAGYPADLAELARATCLYVATILGDLIEEITVVGGLVPSLLISAGDADDSVEAHVGTLDLDLGLSITVFDESRYQEIAERLRGAGFTQAPNAKGRLSRQTWSIDTTQGRMTLDFLIPPRSRRTSPASCVTLRGTSQPSSCRGSIWRSWIANVWT</sequence>